<evidence type="ECO:0000313" key="1">
    <source>
        <dbReference type="EMBL" id="NJP44572.1"/>
    </source>
</evidence>
<gene>
    <name evidence="1" type="ORF">HCN08_14385</name>
</gene>
<accession>A0ABX0ZP62</accession>
<name>A0ABX0ZP62_9ACTN</name>
<protein>
    <submittedName>
        <fullName evidence="1">Uncharacterized protein</fullName>
    </submittedName>
</protein>
<reference evidence="1 2" key="1">
    <citation type="submission" date="2020-03" db="EMBL/GenBank/DDBJ databases">
        <title>WGS of actinomycetes isolated from Thailand.</title>
        <authorList>
            <person name="Thawai C."/>
        </authorList>
    </citation>
    <scope>NUCLEOTIDE SEQUENCE [LARGE SCALE GENOMIC DNA]</scope>
    <source>
        <strain evidence="1 2">PRB2-1</strain>
    </source>
</reference>
<comment type="caution">
    <text evidence="1">The sequence shown here is derived from an EMBL/GenBank/DDBJ whole genome shotgun (WGS) entry which is preliminary data.</text>
</comment>
<dbReference type="RefSeq" id="WP_167983431.1">
    <property type="nucleotide sequence ID" value="NZ_JAATEJ010000009.1"/>
</dbReference>
<organism evidence="1 2">
    <name type="scientific">Actinacidiphila epipremni</name>
    <dbReference type="NCBI Taxonomy" id="2053013"/>
    <lineage>
        <taxon>Bacteria</taxon>
        <taxon>Bacillati</taxon>
        <taxon>Actinomycetota</taxon>
        <taxon>Actinomycetes</taxon>
        <taxon>Kitasatosporales</taxon>
        <taxon>Streptomycetaceae</taxon>
        <taxon>Actinacidiphila</taxon>
    </lineage>
</organism>
<dbReference type="EMBL" id="JAATEJ010000009">
    <property type="protein sequence ID" value="NJP44572.1"/>
    <property type="molecule type" value="Genomic_DNA"/>
</dbReference>
<proteinExistence type="predicted"/>
<keyword evidence="2" id="KW-1185">Reference proteome</keyword>
<evidence type="ECO:0000313" key="2">
    <source>
        <dbReference type="Proteomes" id="UP000734511"/>
    </source>
</evidence>
<sequence length="174" mass="18868">MRYDRAAYVRCRLHVIGGPDSGYGEYAGEGTEFRRALAGYFAGLERALERRFGQTLDLARAAPTANRALLMLFRSTAASYLALRTPWSGYLEAGLLVKRLEAAGPAGGQVLAASGRIEEAVASARRDHLDMLDTLAAIVLTDRADAAFSSEDLRAGGFDDARRPLRDAYPEAEL</sequence>
<dbReference type="Proteomes" id="UP000734511">
    <property type="component" value="Unassembled WGS sequence"/>
</dbReference>